<dbReference type="Gene3D" id="2.40.30.90">
    <property type="entry name" value="Bacterial fluorinating enzyme like"/>
    <property type="match status" value="1"/>
</dbReference>
<dbReference type="KEGG" id="hhg:XM38_042990"/>
<dbReference type="AlphaFoldDB" id="A0A1Z3HSS0"/>
<dbReference type="InterPro" id="IPR002747">
    <property type="entry name" value="SAM_OH_AdoTrfase"/>
</dbReference>
<dbReference type="InterPro" id="IPR046469">
    <property type="entry name" value="SAM_HAT_N"/>
</dbReference>
<dbReference type="PANTHER" id="PTHR35092">
    <property type="entry name" value="CHLORINASE MJ1651"/>
    <property type="match status" value="1"/>
</dbReference>
<evidence type="ECO:0000313" key="5">
    <source>
        <dbReference type="EMBL" id="ASC73335.1"/>
    </source>
</evidence>
<evidence type="ECO:0000256" key="2">
    <source>
        <dbReference type="ARBA" id="ARBA00024035"/>
    </source>
</evidence>
<keyword evidence="1" id="KW-0949">S-adenosyl-L-methionine</keyword>
<dbReference type="Pfam" id="PF20257">
    <property type="entry name" value="SAM_HAT_C"/>
    <property type="match status" value="1"/>
</dbReference>
<dbReference type="RefSeq" id="WP_080805864.1">
    <property type="nucleotide sequence ID" value="NZ_CP021983.2"/>
</dbReference>
<dbReference type="EMBL" id="CP021983">
    <property type="protein sequence ID" value="ASC73335.1"/>
    <property type="molecule type" value="Genomic_DNA"/>
</dbReference>
<name>A0A1Z3HSS0_9CYAN</name>
<dbReference type="Proteomes" id="UP000191901">
    <property type="component" value="Chromosome"/>
</dbReference>
<evidence type="ECO:0000256" key="1">
    <source>
        <dbReference type="ARBA" id="ARBA00022691"/>
    </source>
</evidence>
<dbReference type="Gene3D" id="3.40.50.10790">
    <property type="entry name" value="S-adenosyl-l-methionine hydroxide adenosyltransferase, N-terminal"/>
    <property type="match status" value="1"/>
</dbReference>
<dbReference type="InterPro" id="IPR023227">
    <property type="entry name" value="SAM_OH_AdoTrfase_C_sf"/>
</dbReference>
<reference evidence="5 6" key="1">
    <citation type="journal article" date="2016" name="Biochim. Biophys. Acta">
        <title>Characterization of red-shifted phycobilisomes isolated from the chlorophyll f-containing cyanobacterium Halomicronema hongdechloris.</title>
        <authorList>
            <person name="Li Y."/>
            <person name="Lin Y."/>
            <person name="Garvey C.J."/>
            <person name="Birch D."/>
            <person name="Corkery R.W."/>
            <person name="Loughlin P.C."/>
            <person name="Scheer H."/>
            <person name="Willows R.D."/>
            <person name="Chen M."/>
        </authorList>
    </citation>
    <scope>NUCLEOTIDE SEQUENCE [LARGE SCALE GENOMIC DNA]</scope>
    <source>
        <strain evidence="5 6">C2206</strain>
    </source>
</reference>
<evidence type="ECO:0000259" key="3">
    <source>
        <dbReference type="Pfam" id="PF01887"/>
    </source>
</evidence>
<organism evidence="5 6">
    <name type="scientific">Halomicronema hongdechloris C2206</name>
    <dbReference type="NCBI Taxonomy" id="1641165"/>
    <lineage>
        <taxon>Bacteria</taxon>
        <taxon>Bacillati</taxon>
        <taxon>Cyanobacteriota</taxon>
        <taxon>Cyanophyceae</taxon>
        <taxon>Nodosilineales</taxon>
        <taxon>Nodosilineaceae</taxon>
        <taxon>Halomicronema</taxon>
    </lineage>
</organism>
<keyword evidence="6" id="KW-1185">Reference proteome</keyword>
<dbReference type="InterPro" id="IPR046470">
    <property type="entry name" value="SAM_HAT_C"/>
</dbReference>
<dbReference type="PIRSF" id="PIRSF006779">
    <property type="entry name" value="UCP006779"/>
    <property type="match status" value="1"/>
</dbReference>
<feature type="domain" description="S-adenosyl-l-methionine hydroxide adenosyltransferase C-terminal" evidence="4">
    <location>
        <begin position="193"/>
        <end position="273"/>
    </location>
</feature>
<dbReference type="SUPFAM" id="SSF101852">
    <property type="entry name" value="Bacterial fluorinating enzyme, C-terminal domain"/>
    <property type="match status" value="1"/>
</dbReference>
<dbReference type="GO" id="GO:0016740">
    <property type="term" value="F:transferase activity"/>
    <property type="evidence" value="ECO:0007669"/>
    <property type="project" value="UniProtKB-KW"/>
</dbReference>
<evidence type="ECO:0000313" key="6">
    <source>
        <dbReference type="Proteomes" id="UP000191901"/>
    </source>
</evidence>
<sequence>MAALITLLTDFGDRDVYVGVMKGVIAQICPGAPTIDLTHAIPPQAVTAARFNLATAYPYFPDGTVHLMVVDPGVGTQRRAIAIQTPRGFLVGPDNGGFSGVLQQEDAMALKGRSSHSGAASPTTIAAVELSNRDYWRSLNPSTTFHGRDIFAPAAAHLANGVPLDYLGRPIDPQTLISLEPPPLAPINGGLQGTIQYIDHFGNLITTIPAAAVAQKPWQVQFNQATLPQTQTYGEVPPGEPAAFIGSHGWLEIAVNGSSAWERFRVRLGDPVQVIWQMP</sequence>
<keyword evidence="5" id="KW-0808">Transferase</keyword>
<dbReference type="PANTHER" id="PTHR35092:SF1">
    <property type="entry name" value="CHLORINASE MJ1651"/>
    <property type="match status" value="1"/>
</dbReference>
<dbReference type="Pfam" id="PF01887">
    <property type="entry name" value="SAM_HAT_N"/>
    <property type="match status" value="1"/>
</dbReference>
<dbReference type="SUPFAM" id="SSF102522">
    <property type="entry name" value="Bacterial fluorinating enzyme, N-terminal domain"/>
    <property type="match status" value="1"/>
</dbReference>
<protein>
    <submittedName>
        <fullName evidence="5">Adenosyl-chloride synthase</fullName>
        <ecNumber evidence="5">2.5.1.94</ecNumber>
    </submittedName>
</protein>
<proteinExistence type="inferred from homology"/>
<dbReference type="EC" id="2.5.1.94" evidence="5"/>
<gene>
    <name evidence="5" type="primary">salL</name>
    <name evidence="5" type="ORF">XM38_042990</name>
</gene>
<dbReference type="STRING" id="1641165.XM38_03210"/>
<feature type="domain" description="S-adenosyl-l-methionine hydroxide adenosyltransferase N-terminal" evidence="3">
    <location>
        <begin position="5"/>
        <end position="168"/>
    </location>
</feature>
<comment type="similarity">
    <text evidence="2">Belongs to the SAM hydrolase / SAM-dependent halogenase family.</text>
</comment>
<evidence type="ECO:0000259" key="4">
    <source>
        <dbReference type="Pfam" id="PF20257"/>
    </source>
</evidence>
<dbReference type="InterPro" id="IPR023228">
    <property type="entry name" value="SAM_OH_AdoTrfase_N_sf"/>
</dbReference>
<accession>A0A1Z3HSS0</accession>
<dbReference type="OrthoDB" id="9792195at2"/>